<organism evidence="2 3">
    <name type="scientific">Vulcaniibacterium tengchongense</name>
    <dbReference type="NCBI Taxonomy" id="1273429"/>
    <lineage>
        <taxon>Bacteria</taxon>
        <taxon>Pseudomonadati</taxon>
        <taxon>Pseudomonadota</taxon>
        <taxon>Gammaproteobacteria</taxon>
        <taxon>Lysobacterales</taxon>
        <taxon>Lysobacteraceae</taxon>
        <taxon>Vulcaniibacterium</taxon>
    </lineage>
</organism>
<reference evidence="2 3" key="1">
    <citation type="submission" date="2018-11" db="EMBL/GenBank/DDBJ databases">
        <title>Genomic Encyclopedia of Type Strains, Phase IV (KMG-IV): sequencing the most valuable type-strain genomes for metagenomic binning, comparative biology and taxonomic classification.</title>
        <authorList>
            <person name="Goeker M."/>
        </authorList>
    </citation>
    <scope>NUCLEOTIDE SEQUENCE [LARGE SCALE GENOMIC DNA]</scope>
    <source>
        <strain evidence="2 3">DSM 25623</strain>
    </source>
</reference>
<accession>A0A3N4V9I9</accession>
<evidence type="ECO:0000313" key="3">
    <source>
        <dbReference type="Proteomes" id="UP000269708"/>
    </source>
</evidence>
<gene>
    <name evidence="2" type="ORF">EDC50_1479</name>
</gene>
<proteinExistence type="predicted"/>
<sequence>MSPLVEANLALILFLPWLAVLGALFWLFPRRPRTVARRRFDAVALALALAAFVAANGWALGYADRAYGRLWPQILATSVAYGVFLLVLAVAVFVRRRWLRGRDGGARR</sequence>
<evidence type="ECO:0008006" key="4">
    <source>
        <dbReference type="Google" id="ProtNLM"/>
    </source>
</evidence>
<keyword evidence="1" id="KW-0472">Membrane</keyword>
<keyword evidence="1" id="KW-0812">Transmembrane</keyword>
<dbReference type="EMBL" id="RKQN01000002">
    <property type="protein sequence ID" value="RPE79656.1"/>
    <property type="molecule type" value="Genomic_DNA"/>
</dbReference>
<dbReference type="AlphaFoldDB" id="A0A3N4V9I9"/>
<feature type="transmembrane region" description="Helical" evidence="1">
    <location>
        <begin position="74"/>
        <end position="94"/>
    </location>
</feature>
<evidence type="ECO:0000313" key="2">
    <source>
        <dbReference type="EMBL" id="RPE79656.1"/>
    </source>
</evidence>
<evidence type="ECO:0000256" key="1">
    <source>
        <dbReference type="SAM" id="Phobius"/>
    </source>
</evidence>
<feature type="transmembrane region" description="Helical" evidence="1">
    <location>
        <begin position="6"/>
        <end position="28"/>
    </location>
</feature>
<protein>
    <recommendedName>
        <fullName evidence="4">Transmembrane protein</fullName>
    </recommendedName>
</protein>
<dbReference type="Proteomes" id="UP000269708">
    <property type="component" value="Unassembled WGS sequence"/>
</dbReference>
<comment type="caution">
    <text evidence="2">The sequence shown here is derived from an EMBL/GenBank/DDBJ whole genome shotgun (WGS) entry which is preliminary data.</text>
</comment>
<keyword evidence="3" id="KW-1185">Reference proteome</keyword>
<dbReference type="RefSeq" id="WP_123769847.1">
    <property type="nucleotide sequence ID" value="NZ_RKQN01000002.1"/>
</dbReference>
<name>A0A3N4V9I9_9GAMM</name>
<keyword evidence="1" id="KW-1133">Transmembrane helix</keyword>
<feature type="transmembrane region" description="Helical" evidence="1">
    <location>
        <begin position="40"/>
        <end position="62"/>
    </location>
</feature>